<dbReference type="SUPFAM" id="SSF52058">
    <property type="entry name" value="L domain-like"/>
    <property type="match status" value="1"/>
</dbReference>
<dbReference type="Gene3D" id="3.80.10.10">
    <property type="entry name" value="Ribonuclease Inhibitor"/>
    <property type="match status" value="1"/>
</dbReference>
<reference evidence="5" key="1">
    <citation type="journal article" date="2019" name="Int. J. Syst. Evol. Microbiol.">
        <title>The Global Catalogue of Microorganisms (GCM) 10K type strain sequencing project: providing services to taxonomists for standard genome sequencing and annotation.</title>
        <authorList>
            <consortium name="The Broad Institute Genomics Platform"/>
            <consortium name="The Broad Institute Genome Sequencing Center for Infectious Disease"/>
            <person name="Wu L."/>
            <person name="Ma J."/>
        </authorList>
    </citation>
    <scope>NUCLEOTIDE SEQUENCE [LARGE SCALE GENOMIC DNA]</scope>
    <source>
        <strain evidence="5">JCM 16722</strain>
    </source>
</reference>
<keyword evidence="1" id="KW-0433">Leucine-rich repeat</keyword>
<evidence type="ECO:0000313" key="5">
    <source>
        <dbReference type="Proteomes" id="UP001500167"/>
    </source>
</evidence>
<dbReference type="PANTHER" id="PTHR47566">
    <property type="match status" value="1"/>
</dbReference>
<feature type="signal peptide" evidence="3">
    <location>
        <begin position="1"/>
        <end position="29"/>
    </location>
</feature>
<keyword evidence="3" id="KW-0732">Signal</keyword>
<evidence type="ECO:0000256" key="1">
    <source>
        <dbReference type="ARBA" id="ARBA00022614"/>
    </source>
</evidence>
<dbReference type="Proteomes" id="UP001500167">
    <property type="component" value="Unassembled WGS sequence"/>
</dbReference>
<evidence type="ECO:0000256" key="3">
    <source>
        <dbReference type="SAM" id="SignalP"/>
    </source>
</evidence>
<name>A0ABP8AK54_9SPHI</name>
<sequence length="261" mass="29695">MYHFKIIAMSLKLFVSCLLLINVFSAAIAQEVRIPDANFKKSLIAQGIDTNGDGKIQLSEAKNVKVLYVNKAGITSLEGIKSFSNVEDLGFYENDIKDVDLSGMTNLKFIYGFDTHMESMNIKGCINVLNISCHKNNLRELDVSDQKKLIELSLGFNQLTRLDISGLKDLKKVHAYLNQIQEFKFDSSPQLEEIWINENRISHHLDLTKFPNLKFFIAFKNPIQSVNIVGLEFLEDFSCHGSHINTLNLSGTKRLKEISWY</sequence>
<keyword evidence="2" id="KW-0677">Repeat</keyword>
<protein>
    <recommendedName>
        <fullName evidence="6">EF-hand domain-containing protein</fullName>
    </recommendedName>
</protein>
<evidence type="ECO:0000256" key="2">
    <source>
        <dbReference type="ARBA" id="ARBA00022737"/>
    </source>
</evidence>
<dbReference type="InterPro" id="IPR032675">
    <property type="entry name" value="LRR_dom_sf"/>
</dbReference>
<comment type="caution">
    <text evidence="4">The sequence shown here is derived from an EMBL/GenBank/DDBJ whole genome shotgun (WGS) entry which is preliminary data.</text>
</comment>
<dbReference type="InterPro" id="IPR052574">
    <property type="entry name" value="CDIRP"/>
</dbReference>
<proteinExistence type="predicted"/>
<evidence type="ECO:0008006" key="6">
    <source>
        <dbReference type="Google" id="ProtNLM"/>
    </source>
</evidence>
<dbReference type="PANTHER" id="PTHR47566:SF1">
    <property type="entry name" value="PROTEIN NUD1"/>
    <property type="match status" value="1"/>
</dbReference>
<gene>
    <name evidence="4" type="ORF">GCM10022218_46970</name>
</gene>
<keyword evidence="5" id="KW-1185">Reference proteome</keyword>
<accession>A0ABP8AK54</accession>
<dbReference type="EMBL" id="BAAAZK010000009">
    <property type="protein sequence ID" value="GAA4185329.1"/>
    <property type="molecule type" value="Genomic_DNA"/>
</dbReference>
<feature type="chain" id="PRO_5047207236" description="EF-hand domain-containing protein" evidence="3">
    <location>
        <begin position="30"/>
        <end position="261"/>
    </location>
</feature>
<organism evidence="4 5">
    <name type="scientific">Sphingobacterium ginsenosidimutans</name>
    <dbReference type="NCBI Taxonomy" id="687845"/>
    <lineage>
        <taxon>Bacteria</taxon>
        <taxon>Pseudomonadati</taxon>
        <taxon>Bacteroidota</taxon>
        <taxon>Sphingobacteriia</taxon>
        <taxon>Sphingobacteriales</taxon>
        <taxon>Sphingobacteriaceae</taxon>
        <taxon>Sphingobacterium</taxon>
    </lineage>
</organism>
<evidence type="ECO:0000313" key="4">
    <source>
        <dbReference type="EMBL" id="GAA4185329.1"/>
    </source>
</evidence>